<dbReference type="EMBL" id="AP011540">
    <property type="protein sequence ID" value="BAI65528.1"/>
    <property type="molecule type" value="Genomic_DNA"/>
</dbReference>
<accession>D2NPG0</accession>
<evidence type="ECO:0008006" key="4">
    <source>
        <dbReference type="Google" id="ProtNLM"/>
    </source>
</evidence>
<dbReference type="Proteomes" id="UP000001883">
    <property type="component" value="Chromosome"/>
</dbReference>
<name>D2NPG0_ROTMD</name>
<keyword evidence="3" id="KW-1185">Reference proteome</keyword>
<gene>
    <name evidence="2" type="ordered locus">RMDY18_16960</name>
</gene>
<evidence type="ECO:0000313" key="3">
    <source>
        <dbReference type="Proteomes" id="UP000001883"/>
    </source>
</evidence>
<organism evidence="2 3">
    <name type="scientific">Rothia mucilaginosa (strain DY-18)</name>
    <name type="common">Stomatococcus mucilaginosus</name>
    <dbReference type="NCBI Taxonomy" id="680646"/>
    <lineage>
        <taxon>Bacteria</taxon>
        <taxon>Bacillati</taxon>
        <taxon>Actinomycetota</taxon>
        <taxon>Actinomycetes</taxon>
        <taxon>Micrococcales</taxon>
        <taxon>Micrococcaceae</taxon>
        <taxon>Rothia</taxon>
    </lineage>
</organism>
<dbReference type="KEGG" id="rmu:RMDY18_16960"/>
<dbReference type="Pfam" id="PF14019">
    <property type="entry name" value="DUF4235"/>
    <property type="match status" value="1"/>
</dbReference>
<keyword evidence="1" id="KW-1133">Transmembrane helix</keyword>
<reference evidence="3" key="1">
    <citation type="submission" date="2009-07" db="EMBL/GenBank/DDBJ databases">
        <title>Complete genome sequence of Rothia mucilaginosa DJ.</title>
        <authorList>
            <person name="Yamane K."/>
            <person name="Nambu T."/>
            <person name="Mashimo C."/>
            <person name="Sugimori C."/>
            <person name="Yamanaka T."/>
            <person name="Leung K."/>
            <person name="Fukushima H."/>
        </authorList>
    </citation>
    <scope>NUCLEOTIDE SEQUENCE [LARGE SCALE GENOMIC DNA]</scope>
    <source>
        <strain evidence="3">DY-18</strain>
    </source>
</reference>
<reference evidence="2 3" key="2">
    <citation type="journal article" date="2010" name="J Osaka Dent Univ">
        <title>Isolation and identification of Rothia mucilaginosa from persistent apical periodontitis lesions.</title>
        <authorList>
            <person name="Yamane K."/>
            <person name="Yoshida M."/>
            <person name="Fujihira T."/>
            <person name="Baba T."/>
            <person name="Tsuji N."/>
            <person name="Hayashi H."/>
            <person name="Sugimori C."/>
            <person name="Yamanaka T."/>
            <person name="Mashimo C."/>
            <person name="Nambu T."/>
            <person name="Kawai H."/>
            <person name="Fukushima H."/>
        </authorList>
    </citation>
    <scope>NUCLEOTIDE SEQUENCE [LARGE SCALE GENOMIC DNA]</scope>
    <source>
        <strain evidence="2 3">DY-18</strain>
    </source>
</reference>
<protein>
    <recommendedName>
        <fullName evidence="4">DUF4235 domain-containing protein</fullName>
    </recommendedName>
</protein>
<feature type="transmembrane region" description="Helical" evidence="1">
    <location>
        <begin position="137"/>
        <end position="156"/>
    </location>
</feature>
<reference evidence="2 3" key="3">
    <citation type="journal article" date="2010" name="Sequencing">
        <title>Complete Genome Sequence of Rothia mucilaginosa DY-18: A Clinical Isolate with Dense Meshwork-Like Structures from a Persistent Apical Periodontitis Lesion.</title>
        <authorList>
            <person name="Yamane K."/>
            <person name="Nambu T."/>
            <person name="Yamanaka T."/>
            <person name="Mashimo C."/>
            <person name="Sugimori C."/>
            <person name="Leung K.-P."/>
            <person name="Fukushima H."/>
        </authorList>
    </citation>
    <scope>NUCLEOTIDE SEQUENCE [LARGE SCALE GENOMIC DNA]</scope>
    <source>
        <strain evidence="2 3">DY-18</strain>
    </source>
</reference>
<sequence length="164" mass="18053">MSVPLWCGWEPRFDCRLVWLFVPICRFLFRSSAHITELHGVQFWDGEAPRRHERLKPYTLGSGALFSPNPEGVHGQDAASYTAKEIHMNPVAKLALAGINMGAAALVGKGLGAAWTKATGNQPPAISHESEDTLRQVILWTVLTSVVGAVVSFGIARLQRRFFN</sequence>
<proteinExistence type="predicted"/>
<dbReference type="InterPro" id="IPR025329">
    <property type="entry name" value="DUF4235"/>
</dbReference>
<dbReference type="eggNOG" id="ENOG50339QH">
    <property type="taxonomic scope" value="Bacteria"/>
</dbReference>
<keyword evidence="1" id="KW-0812">Transmembrane</keyword>
<dbReference type="AlphaFoldDB" id="D2NPG0"/>
<dbReference type="STRING" id="680646.RMDY18_16960"/>
<evidence type="ECO:0000256" key="1">
    <source>
        <dbReference type="SAM" id="Phobius"/>
    </source>
</evidence>
<evidence type="ECO:0000313" key="2">
    <source>
        <dbReference type="EMBL" id="BAI65528.1"/>
    </source>
</evidence>
<keyword evidence="1" id="KW-0472">Membrane</keyword>
<dbReference type="HOGENOM" id="CLU_1617769_0_0_11"/>